<dbReference type="Proteomes" id="UP000050741">
    <property type="component" value="Unassembled WGS sequence"/>
</dbReference>
<feature type="region of interest" description="Disordered" evidence="2">
    <location>
        <begin position="1"/>
        <end position="52"/>
    </location>
</feature>
<dbReference type="InterPro" id="IPR044736">
    <property type="entry name" value="Gid1/RanBPM/SPLA_SPRY"/>
</dbReference>
<accession>A0A183BN17</accession>
<evidence type="ECO:0000313" key="5">
    <source>
        <dbReference type="WBParaSite" id="GPLIN_000200200"/>
    </source>
</evidence>
<feature type="domain" description="SPRY" evidence="3">
    <location>
        <begin position="508"/>
        <end position="587"/>
    </location>
</feature>
<proteinExistence type="predicted"/>
<feature type="compositionally biased region" description="Low complexity" evidence="2">
    <location>
        <begin position="194"/>
        <end position="206"/>
    </location>
</feature>
<dbReference type="Gene3D" id="2.60.120.920">
    <property type="match status" value="1"/>
</dbReference>
<feature type="compositionally biased region" description="Basic and acidic residues" evidence="2">
    <location>
        <begin position="7"/>
        <end position="19"/>
    </location>
</feature>
<evidence type="ECO:0000259" key="3">
    <source>
        <dbReference type="Pfam" id="PF00622"/>
    </source>
</evidence>
<protein>
    <submittedName>
        <fullName evidence="5">SPRY domain-containing protein</fullName>
    </submittedName>
</protein>
<name>A0A183BN17_GLOPA</name>
<dbReference type="InterPro" id="IPR043136">
    <property type="entry name" value="B30.2/SPRY_sf"/>
</dbReference>
<reference evidence="4" key="2">
    <citation type="submission" date="2014-05" db="EMBL/GenBank/DDBJ databases">
        <title>The genome and life-stage specific transcriptomes of Globodera pallida elucidate key aspects of plant parasitism by a cyst nematode.</title>
        <authorList>
            <person name="Cotton J.A."/>
            <person name="Lilley C.J."/>
            <person name="Jones L.M."/>
            <person name="Kikuchi T."/>
            <person name="Reid A.J."/>
            <person name="Thorpe P."/>
            <person name="Tsai I.J."/>
            <person name="Beasley H."/>
            <person name="Blok V."/>
            <person name="Cock P.J.A."/>
            <person name="Van den Akker S.E."/>
            <person name="Holroyd N."/>
            <person name="Hunt M."/>
            <person name="Mantelin S."/>
            <person name="Naghra H."/>
            <person name="Pain A."/>
            <person name="Palomares-Rius J.E."/>
            <person name="Zarowiecki M."/>
            <person name="Berriman M."/>
            <person name="Jones J.T."/>
            <person name="Urwin P.E."/>
        </authorList>
    </citation>
    <scope>NUCLEOTIDE SEQUENCE [LARGE SCALE GENOMIC DNA]</scope>
    <source>
        <strain evidence="4">Lindley</strain>
    </source>
</reference>
<dbReference type="InterPro" id="IPR013320">
    <property type="entry name" value="ConA-like_dom_sf"/>
</dbReference>
<evidence type="ECO:0000256" key="1">
    <source>
        <dbReference type="SAM" id="Coils"/>
    </source>
</evidence>
<keyword evidence="4" id="KW-1185">Reference proteome</keyword>
<feature type="region of interest" description="Disordered" evidence="2">
    <location>
        <begin position="194"/>
        <end position="219"/>
    </location>
</feature>
<reference evidence="5" key="3">
    <citation type="submission" date="2016-06" db="UniProtKB">
        <authorList>
            <consortium name="WormBaseParasite"/>
        </authorList>
    </citation>
    <scope>IDENTIFICATION</scope>
</reference>
<feature type="compositionally biased region" description="Basic and acidic residues" evidence="2">
    <location>
        <begin position="28"/>
        <end position="52"/>
    </location>
</feature>
<reference evidence="4" key="1">
    <citation type="submission" date="2013-12" db="EMBL/GenBank/DDBJ databases">
        <authorList>
            <person name="Aslett M."/>
        </authorList>
    </citation>
    <scope>NUCLEOTIDE SEQUENCE [LARGE SCALE GENOMIC DNA]</scope>
    <source>
        <strain evidence="4">Lindley</strain>
    </source>
</reference>
<dbReference type="WBParaSite" id="GPLIN_000200200">
    <property type="protein sequence ID" value="GPLIN_000200200"/>
    <property type="gene ID" value="GPLIN_000200200"/>
</dbReference>
<dbReference type="AlphaFoldDB" id="A0A183BN17"/>
<dbReference type="Pfam" id="PF00622">
    <property type="entry name" value="SPRY"/>
    <property type="match status" value="1"/>
</dbReference>
<organism evidence="4 5">
    <name type="scientific">Globodera pallida</name>
    <name type="common">Potato cyst nematode worm</name>
    <name type="synonym">Heterodera pallida</name>
    <dbReference type="NCBI Taxonomy" id="36090"/>
    <lineage>
        <taxon>Eukaryota</taxon>
        <taxon>Metazoa</taxon>
        <taxon>Ecdysozoa</taxon>
        <taxon>Nematoda</taxon>
        <taxon>Chromadorea</taxon>
        <taxon>Rhabditida</taxon>
        <taxon>Tylenchina</taxon>
        <taxon>Tylenchomorpha</taxon>
        <taxon>Tylenchoidea</taxon>
        <taxon>Heteroderidae</taxon>
        <taxon>Heteroderinae</taxon>
        <taxon>Globodera</taxon>
    </lineage>
</organism>
<feature type="region of interest" description="Disordered" evidence="2">
    <location>
        <begin position="131"/>
        <end position="182"/>
    </location>
</feature>
<evidence type="ECO:0000256" key="2">
    <source>
        <dbReference type="SAM" id="MobiDB-lite"/>
    </source>
</evidence>
<feature type="coiled-coil region" evidence="1">
    <location>
        <begin position="414"/>
        <end position="441"/>
    </location>
</feature>
<dbReference type="CDD" id="cd12885">
    <property type="entry name" value="SPRY_RanBP_like"/>
    <property type="match status" value="1"/>
</dbReference>
<dbReference type="InterPro" id="IPR003877">
    <property type="entry name" value="SPRY_dom"/>
</dbReference>
<dbReference type="SUPFAM" id="SSF49899">
    <property type="entry name" value="Concanavalin A-like lectins/glucanases"/>
    <property type="match status" value="1"/>
</dbReference>
<sequence length="593" mass="68470">MQSDQKALLERVDGIEQKHANRTGTEQAKLEQENTGRDQDKSEGMNQLKEELTAKMEQYQKEQQQNIDALTEAQKGNEKQKEVMPQQNRCDSAAVRHSHEDIFTPSEPGLTLQQLFQFPSLHQQQLLNHQPQFPHPQMMPKGMAQPLPVQQKQKMPQMQQHSQIGGGDQHQQQQQKNNSSNRAAIQQRLIQRMQNQQNQVYQPQQQHMEMHQNKQQQNIDALTESQKGNVSADQFSLKHQEHEELLNGHQNLMEEMNLKQQQHQKETNDKIGWLNEDQQQKISAVNFSQVIGGLEHKQQNDQKVLRKMDESLKSVKAMVVAKLGQQNIKLQSDQKALLQRLNGLEQKQTANSEQQKFDQKSLIAIIDQQCKEREEQMNNFLGQFVEGQNKKLDKQKETDRMLQQQINALGNCWKKELEKGMNQLKGELIAKMEQYQNKQQQAIHAKMEQYQNKQQQAIHAKMEEYQKQQQQAIHAKMEEYQKQQQLNIHAKMEERTYAYASCGRFWGHAVEGCRQSSNGRSAIGGKSLFGAGDVIGCGFNLATRQIIYTKNGERLETADLFVDSAAELFPCVTLLHSGTKIEANFGPKFVYKF</sequence>
<feature type="coiled-coil region" evidence="1">
    <location>
        <begin position="239"/>
        <end position="269"/>
    </location>
</feature>
<evidence type="ECO:0000313" key="4">
    <source>
        <dbReference type="Proteomes" id="UP000050741"/>
    </source>
</evidence>
<keyword evidence="1" id="KW-0175">Coiled coil</keyword>